<feature type="transmembrane region" description="Helical" evidence="1">
    <location>
        <begin position="231"/>
        <end position="252"/>
    </location>
</feature>
<dbReference type="STRING" id="1641165.XM38_10555"/>
<name>A0A1Z3HP62_9CYAN</name>
<feature type="transmembrane region" description="Helical" evidence="1">
    <location>
        <begin position="51"/>
        <end position="71"/>
    </location>
</feature>
<keyword evidence="1" id="KW-0812">Transmembrane</keyword>
<feature type="transmembrane region" description="Helical" evidence="1">
    <location>
        <begin position="155"/>
        <end position="174"/>
    </location>
</feature>
<feature type="transmembrane region" description="Helical" evidence="1">
    <location>
        <begin position="379"/>
        <end position="396"/>
    </location>
</feature>
<keyword evidence="3" id="KW-1185">Reference proteome</keyword>
<sequence>MLAFSTAFFSRIVDSAGAPSAINFLHFLTIPLFCGQVIVTARGLRSYQRNIITAFSFGLGALLSIMLASAIQNDAGFINVVLDFLLLGEPFILLIAFISLPINLARIRKLRTWLSIFCITNLVFAYVQYVLFAILRLHPKPGNPDYIQGIFYHSGGGHVVSASVSLAFGIYYAYTAKSLPLWLRAVVIMGTLGHMLMADAKQVLLYFLVAFILLLITKLKSVGEAIKYFSGAILFGFVFLWCVQNVPAFGAFQTWARPEIYGPDGEATLLKSAALRIILEHYESPLNWLFGLGPGHTVGRLGGWMISGYWDLLGPLGATRHPVPPAVWSAVGQSWLGDQSSMFSPFFGWAGIWGDLGVLGLAAYISLGVITFRHLCLDDYSKLLVFSVFAVGLVFTQMEEPGYMLSVAVMIGLRWQEVTLRRLDPGAIRNLNPKVRLNLGKPKQLLKDIILIPRQNFSDRRPVHQPME</sequence>
<feature type="transmembrane region" description="Helical" evidence="1">
    <location>
        <begin position="77"/>
        <end position="100"/>
    </location>
</feature>
<feature type="transmembrane region" description="Helical" evidence="1">
    <location>
        <begin position="25"/>
        <end position="44"/>
    </location>
</feature>
<keyword evidence="1" id="KW-0472">Membrane</keyword>
<organism evidence="2 3">
    <name type="scientific">Halomicronema hongdechloris C2206</name>
    <dbReference type="NCBI Taxonomy" id="1641165"/>
    <lineage>
        <taxon>Bacteria</taxon>
        <taxon>Bacillati</taxon>
        <taxon>Cyanobacteriota</taxon>
        <taxon>Cyanophyceae</taxon>
        <taxon>Nodosilineales</taxon>
        <taxon>Nodosilineaceae</taxon>
        <taxon>Halomicronema</taxon>
    </lineage>
</organism>
<accession>A0A1Z3HP62</accession>
<proteinExistence type="predicted"/>
<keyword evidence="1" id="KW-1133">Transmembrane helix</keyword>
<gene>
    <name evidence="2" type="ORF">XM38_030570</name>
</gene>
<feature type="transmembrane region" description="Helical" evidence="1">
    <location>
        <begin position="181"/>
        <end position="197"/>
    </location>
</feature>
<feature type="transmembrane region" description="Helical" evidence="1">
    <location>
        <begin position="346"/>
        <end position="367"/>
    </location>
</feature>
<protein>
    <submittedName>
        <fullName evidence="2">Uncharacterized protein</fullName>
    </submittedName>
</protein>
<dbReference type="KEGG" id="hhg:XM38_030570"/>
<feature type="transmembrane region" description="Helical" evidence="1">
    <location>
        <begin position="112"/>
        <end position="135"/>
    </location>
</feature>
<dbReference type="Proteomes" id="UP000191901">
    <property type="component" value="Chromosome"/>
</dbReference>
<evidence type="ECO:0000313" key="3">
    <source>
        <dbReference type="Proteomes" id="UP000191901"/>
    </source>
</evidence>
<reference evidence="2 3" key="1">
    <citation type="journal article" date="2016" name="Biochim. Biophys. Acta">
        <title>Characterization of red-shifted phycobilisomes isolated from the chlorophyll f-containing cyanobacterium Halomicronema hongdechloris.</title>
        <authorList>
            <person name="Li Y."/>
            <person name="Lin Y."/>
            <person name="Garvey C.J."/>
            <person name="Birch D."/>
            <person name="Corkery R.W."/>
            <person name="Loughlin P.C."/>
            <person name="Scheer H."/>
            <person name="Willows R.D."/>
            <person name="Chen M."/>
        </authorList>
    </citation>
    <scope>NUCLEOTIDE SEQUENCE [LARGE SCALE GENOMIC DNA]</scope>
    <source>
        <strain evidence="2 3">C2206</strain>
    </source>
</reference>
<dbReference type="AlphaFoldDB" id="A0A1Z3HP62"/>
<feature type="transmembrane region" description="Helical" evidence="1">
    <location>
        <begin position="203"/>
        <end position="219"/>
    </location>
</feature>
<evidence type="ECO:0000313" key="2">
    <source>
        <dbReference type="EMBL" id="ASC72103.1"/>
    </source>
</evidence>
<dbReference type="EMBL" id="CP021983">
    <property type="protein sequence ID" value="ASC72103.1"/>
    <property type="molecule type" value="Genomic_DNA"/>
</dbReference>
<evidence type="ECO:0000256" key="1">
    <source>
        <dbReference type="SAM" id="Phobius"/>
    </source>
</evidence>